<dbReference type="EMBL" id="UZAG01005520">
    <property type="protein sequence ID" value="VDO17850.1"/>
    <property type="molecule type" value="Genomic_DNA"/>
</dbReference>
<gene>
    <name evidence="1" type="ORF">BTMF_LOCUS5230</name>
</gene>
<dbReference type="AlphaFoldDB" id="A0A0R3QHU9"/>
<evidence type="ECO:0000313" key="1">
    <source>
        <dbReference type="EMBL" id="VDO17850.1"/>
    </source>
</evidence>
<sequence length="55" mass="6095">MCEMVHTVGNGLGVLGNSKSKQEGSLLSMEEIEPYVRRKRMNSGKSNKLQGLNEE</sequence>
<keyword evidence="2" id="KW-1185">Reference proteome</keyword>
<evidence type="ECO:0000313" key="2">
    <source>
        <dbReference type="Proteomes" id="UP000280834"/>
    </source>
</evidence>
<accession>A0A0R3QHU9</accession>
<proteinExistence type="predicted"/>
<protein>
    <submittedName>
        <fullName evidence="3">Ovule protein</fullName>
    </submittedName>
</protein>
<reference evidence="1 2" key="2">
    <citation type="submission" date="2018-11" db="EMBL/GenBank/DDBJ databases">
        <authorList>
            <consortium name="Pathogen Informatics"/>
        </authorList>
    </citation>
    <scope>NUCLEOTIDE SEQUENCE [LARGE SCALE GENOMIC DNA]</scope>
</reference>
<dbReference type="WBParaSite" id="BTMF_0000597001-mRNA-1">
    <property type="protein sequence ID" value="BTMF_0000597001-mRNA-1"/>
    <property type="gene ID" value="BTMF_0000597001"/>
</dbReference>
<reference evidence="3" key="1">
    <citation type="submission" date="2017-02" db="UniProtKB">
        <authorList>
            <consortium name="WormBaseParasite"/>
        </authorList>
    </citation>
    <scope>IDENTIFICATION</scope>
</reference>
<dbReference type="Proteomes" id="UP000280834">
    <property type="component" value="Unassembled WGS sequence"/>
</dbReference>
<evidence type="ECO:0000313" key="3">
    <source>
        <dbReference type="WBParaSite" id="BTMF_0000597001-mRNA-1"/>
    </source>
</evidence>
<organism evidence="3">
    <name type="scientific">Brugia timori</name>
    <dbReference type="NCBI Taxonomy" id="42155"/>
    <lineage>
        <taxon>Eukaryota</taxon>
        <taxon>Metazoa</taxon>
        <taxon>Ecdysozoa</taxon>
        <taxon>Nematoda</taxon>
        <taxon>Chromadorea</taxon>
        <taxon>Rhabditida</taxon>
        <taxon>Spirurina</taxon>
        <taxon>Spiruromorpha</taxon>
        <taxon>Filarioidea</taxon>
        <taxon>Onchocercidae</taxon>
        <taxon>Brugia</taxon>
    </lineage>
</organism>
<name>A0A0R3QHU9_9BILA</name>